<evidence type="ECO:0000256" key="1">
    <source>
        <dbReference type="ARBA" id="ARBA00000548"/>
    </source>
</evidence>
<accession>A0A814ZFK0</accession>
<feature type="chain" id="PRO_5032634527" description="alpha-amylase" evidence="11">
    <location>
        <begin position="22"/>
        <end position="930"/>
    </location>
</feature>
<evidence type="ECO:0000256" key="10">
    <source>
        <dbReference type="RuleBase" id="RU003615"/>
    </source>
</evidence>
<sequence length="930" mass="102959">MLFLYCLVVVVITSLKNIAFACDTDPHQGVLVVAAGSFLSASNDQGTNWSPSETKGQMTFNQATCRYEKAVHGLPTNMNYEWKIAFNGKWGGDKGCNNGGNCQFNSGSSGTILLIYNPFNGQLATSSLSSDQTTVPCSVSTSAPSTCSNPYKGRIVRTSGDYQSELGSTAPWLTTEVNSLMTFDETSCLYLLTLSGLTSNRFYEWKVTFDNSWSGSIGCGNCKFSTSAAGTVELVFEPSSKQLSFRPLATVCGNGQCELGETCRTCLIDCSECPPAICGDGKCEDAESCESCSNDCGKCSVCGDDICQTSETYQTCPQDCPNELPGCGIFKEESGVDDSQFHATSDVEEKRWQTPKPGTNGYQSSFHDYHTLVGYADIIYISTDRLAADVCLQTKHRQLNSITLTYFFDGIAQTTKCKRYTNAYTGILLAVVTGSDGSTLELPEIDFVWNAKPIPSRSGDYRNGQKGAITEMFGWPHNDVKEECEFLGKAGYLGVKLFPVHEQLMSTQPFENAMNPWYFMYQPVSYNLDGRMGTREELRDLIQTCRSFGVRVYIDAVLNHFTGAGNDLNQHRNPGNGCVKWGNKTSSAPIERQSPFYTHAFTYQYNANTGKAPSNEFPAAAIGPEDFHCDRPNGAWTNLFILNNGWLVGLVDLDTSMDYVRERQAAYLVDMLSLGVSGFRIDAAKHISPEDLSAIMKKVQTKMGGKLPDDFFVWLEVLTGGEAQYIWTGPSWYGTMFTNILKQDLVLDSEIDKIKFYFILIITMWDGLYPKEPFHNPTVPRHRVVIQNDDHDQQNPGSSSRDMDTFGCVLVKNCSISVHRNFEIRLFTNPNGVTDNNNDWPIRFILSSYYHTYGDLGIPDGKSSCNLCTVMCETCRKSVPYIKAHEPMACGYVGNGYTRTHRDIFVINAMRAWMKLTPISGVSLGIGHCA</sequence>
<dbReference type="PANTHER" id="PTHR43447">
    <property type="entry name" value="ALPHA-AMYLASE"/>
    <property type="match status" value="1"/>
</dbReference>
<dbReference type="Pfam" id="PF00128">
    <property type="entry name" value="Alpha-amylase"/>
    <property type="match status" value="1"/>
</dbReference>
<dbReference type="InterPro" id="IPR013783">
    <property type="entry name" value="Ig-like_fold"/>
</dbReference>
<keyword evidence="7" id="KW-0868">Chloride</keyword>
<dbReference type="InterPro" id="IPR006047">
    <property type="entry name" value="GH13_cat_dom"/>
</dbReference>
<evidence type="ECO:0000256" key="4">
    <source>
        <dbReference type="ARBA" id="ARBA00008061"/>
    </source>
</evidence>
<comment type="cofactor">
    <cofactor evidence="2">
        <name>Ca(2+)</name>
        <dbReference type="ChEBI" id="CHEBI:29108"/>
    </cofactor>
</comment>
<organism evidence="13 14">
    <name type="scientific">Rotaria sordida</name>
    <dbReference type="NCBI Taxonomy" id="392033"/>
    <lineage>
        <taxon>Eukaryota</taxon>
        <taxon>Metazoa</taxon>
        <taxon>Spiralia</taxon>
        <taxon>Gnathifera</taxon>
        <taxon>Rotifera</taxon>
        <taxon>Eurotatoria</taxon>
        <taxon>Bdelloidea</taxon>
        <taxon>Philodinida</taxon>
        <taxon>Philodinidae</taxon>
        <taxon>Rotaria</taxon>
    </lineage>
</organism>
<evidence type="ECO:0000256" key="5">
    <source>
        <dbReference type="ARBA" id="ARBA00012595"/>
    </source>
</evidence>
<evidence type="ECO:0000256" key="11">
    <source>
        <dbReference type="SAM" id="SignalP"/>
    </source>
</evidence>
<evidence type="ECO:0000256" key="7">
    <source>
        <dbReference type="ARBA" id="ARBA00023214"/>
    </source>
</evidence>
<dbReference type="GO" id="GO:0005975">
    <property type="term" value="P:carbohydrate metabolic process"/>
    <property type="evidence" value="ECO:0007669"/>
    <property type="project" value="InterPro"/>
</dbReference>
<evidence type="ECO:0000259" key="12">
    <source>
        <dbReference type="SMART" id="SM00642"/>
    </source>
</evidence>
<dbReference type="GO" id="GO:0004556">
    <property type="term" value="F:alpha-amylase activity"/>
    <property type="evidence" value="ECO:0007669"/>
    <property type="project" value="UniProtKB-EC"/>
</dbReference>
<keyword evidence="6" id="KW-0378">Hydrolase</keyword>
<name>A0A814ZFK0_9BILA</name>
<feature type="signal peptide" evidence="11">
    <location>
        <begin position="1"/>
        <end position="21"/>
    </location>
</feature>
<evidence type="ECO:0000256" key="2">
    <source>
        <dbReference type="ARBA" id="ARBA00001913"/>
    </source>
</evidence>
<comment type="similarity">
    <text evidence="4 10">Belongs to the glycosyl hydrolase 13 family.</text>
</comment>
<dbReference type="AlphaFoldDB" id="A0A814ZFK0"/>
<dbReference type="Proteomes" id="UP000663864">
    <property type="component" value="Unassembled WGS sequence"/>
</dbReference>
<evidence type="ECO:0000256" key="3">
    <source>
        <dbReference type="ARBA" id="ARBA00001923"/>
    </source>
</evidence>
<comment type="caution">
    <text evidence="13">The sequence shown here is derived from an EMBL/GenBank/DDBJ whole genome shotgun (WGS) entry which is preliminary data.</text>
</comment>
<dbReference type="Gene3D" id="3.20.20.80">
    <property type="entry name" value="Glycosidases"/>
    <property type="match status" value="1"/>
</dbReference>
<dbReference type="InterPro" id="IPR017853">
    <property type="entry name" value="GH"/>
</dbReference>
<proteinExistence type="inferred from homology"/>
<comment type="catalytic activity">
    <reaction evidence="1">
        <text>Endohydrolysis of (1-&gt;4)-alpha-D-glucosidic linkages in polysaccharides containing three or more (1-&gt;4)-alpha-linked D-glucose units.</text>
        <dbReference type="EC" id="3.2.1.1"/>
    </reaction>
</comment>
<dbReference type="SMART" id="SM00642">
    <property type="entry name" value="Aamy"/>
    <property type="match status" value="1"/>
</dbReference>
<dbReference type="Gene3D" id="2.60.40.10">
    <property type="entry name" value="Immunoglobulins"/>
    <property type="match status" value="2"/>
</dbReference>
<keyword evidence="9" id="KW-0326">Glycosidase</keyword>
<evidence type="ECO:0000313" key="14">
    <source>
        <dbReference type="Proteomes" id="UP000663864"/>
    </source>
</evidence>
<dbReference type="PRINTS" id="PR00110">
    <property type="entry name" value="ALPHAAMYLASE"/>
</dbReference>
<reference evidence="13" key="1">
    <citation type="submission" date="2021-02" db="EMBL/GenBank/DDBJ databases">
        <authorList>
            <person name="Nowell W R."/>
        </authorList>
    </citation>
    <scope>NUCLEOTIDE SEQUENCE</scope>
</reference>
<comment type="cofactor">
    <cofactor evidence="3">
        <name>chloride</name>
        <dbReference type="ChEBI" id="CHEBI:17996"/>
    </cofactor>
</comment>
<dbReference type="GO" id="GO:0043169">
    <property type="term" value="F:cation binding"/>
    <property type="evidence" value="ECO:0007669"/>
    <property type="project" value="InterPro"/>
</dbReference>
<keyword evidence="11" id="KW-0732">Signal</keyword>
<evidence type="ECO:0000256" key="6">
    <source>
        <dbReference type="ARBA" id="ARBA00022801"/>
    </source>
</evidence>
<dbReference type="EC" id="3.2.1.1" evidence="5"/>
<keyword evidence="8" id="KW-0119">Carbohydrate metabolism</keyword>
<evidence type="ECO:0000256" key="9">
    <source>
        <dbReference type="ARBA" id="ARBA00023295"/>
    </source>
</evidence>
<feature type="domain" description="Glycosyl hydrolase family 13 catalytic" evidence="12">
    <location>
        <begin position="467"/>
        <end position="843"/>
    </location>
</feature>
<dbReference type="InterPro" id="IPR006046">
    <property type="entry name" value="Alpha_amylase"/>
</dbReference>
<gene>
    <name evidence="13" type="ORF">ZHD862_LOCUS24940</name>
</gene>
<evidence type="ECO:0000313" key="13">
    <source>
        <dbReference type="EMBL" id="CAF1242200.1"/>
    </source>
</evidence>
<dbReference type="SUPFAM" id="SSF51445">
    <property type="entry name" value="(Trans)glycosidases"/>
    <property type="match status" value="1"/>
</dbReference>
<protein>
    <recommendedName>
        <fullName evidence="5">alpha-amylase</fullName>
        <ecNumber evidence="5">3.2.1.1</ecNumber>
    </recommendedName>
</protein>
<dbReference type="EMBL" id="CAJNOT010001735">
    <property type="protein sequence ID" value="CAF1242200.1"/>
    <property type="molecule type" value="Genomic_DNA"/>
</dbReference>
<evidence type="ECO:0000256" key="8">
    <source>
        <dbReference type="ARBA" id="ARBA00023277"/>
    </source>
</evidence>